<reference evidence="1 2" key="1">
    <citation type="submission" date="2016-10" db="EMBL/GenBank/DDBJ databases">
        <title>The Draft Genome Sequence of the Potato Rhizosphere Bacteria Ochrobactrum sp. IPA7.2.</title>
        <authorList>
            <person name="Gogoleva N.E."/>
            <person name="Khlopko Y.A."/>
            <person name="Burygin G.L."/>
            <person name="Plotnikov A.O."/>
        </authorList>
    </citation>
    <scope>NUCLEOTIDE SEQUENCE [LARGE SCALE GENOMIC DNA]</scope>
    <source>
        <strain evidence="1 2">IPA7.2</strain>
    </source>
</reference>
<gene>
    <name evidence="1" type="ORF">BLA27_24810</name>
</gene>
<protein>
    <submittedName>
        <fullName evidence="1">Uncharacterized protein</fullName>
    </submittedName>
</protein>
<dbReference type="Proteomes" id="UP000182985">
    <property type="component" value="Unassembled WGS sequence"/>
</dbReference>
<dbReference type="AlphaFoldDB" id="A0A1J6HCF9"/>
<dbReference type="EMBL" id="MOEC01000040">
    <property type="protein sequence ID" value="OIS90828.1"/>
    <property type="molecule type" value="Genomic_DNA"/>
</dbReference>
<keyword evidence="2" id="KW-1185">Reference proteome</keyword>
<organism evidence="1 2">
    <name type="scientific">Brucella cytisi</name>
    <dbReference type="NCBI Taxonomy" id="407152"/>
    <lineage>
        <taxon>Bacteria</taxon>
        <taxon>Pseudomonadati</taxon>
        <taxon>Pseudomonadota</taxon>
        <taxon>Alphaproteobacteria</taxon>
        <taxon>Hyphomicrobiales</taxon>
        <taxon>Brucellaceae</taxon>
        <taxon>Brucella/Ochrobactrum group</taxon>
        <taxon>Brucella</taxon>
    </lineage>
</organism>
<sequence length="89" mass="9922">MALRLEKSNINSKPARGAGTFGLPRKAALSPKIGPPGIRIFRLLCQWRADDAIGIMQGNRHVISDCRVRTILIIVSTPILQLFARIFKR</sequence>
<evidence type="ECO:0000313" key="1">
    <source>
        <dbReference type="EMBL" id="OIS90828.1"/>
    </source>
</evidence>
<proteinExistence type="predicted"/>
<evidence type="ECO:0000313" key="2">
    <source>
        <dbReference type="Proteomes" id="UP000182985"/>
    </source>
</evidence>
<comment type="caution">
    <text evidence="1">The sequence shown here is derived from an EMBL/GenBank/DDBJ whole genome shotgun (WGS) entry which is preliminary data.</text>
</comment>
<name>A0A1J6HCF9_9HYPH</name>
<accession>A0A1J6HCF9</accession>